<dbReference type="RefSeq" id="XP_027201109.1">
    <property type="nucleotide sequence ID" value="XM_027345308.1"/>
</dbReference>
<name>A0A6P6Y963_DERPT</name>
<dbReference type="PANTHER" id="PTHR12771">
    <property type="entry name" value="ENGULFMENT AND CELL MOTILITY"/>
    <property type="match status" value="1"/>
</dbReference>
<protein>
    <submittedName>
        <fullName evidence="3">ELMO domain-containing protein 3-like</fullName>
    </submittedName>
</protein>
<evidence type="ECO:0000313" key="3">
    <source>
        <dbReference type="RefSeq" id="XP_027201109.1"/>
    </source>
</evidence>
<evidence type="ECO:0000313" key="2">
    <source>
        <dbReference type="Proteomes" id="UP000515146"/>
    </source>
</evidence>
<feature type="domain" description="ELMO" evidence="1">
    <location>
        <begin position="108"/>
        <end position="263"/>
    </location>
</feature>
<proteinExistence type="predicted"/>
<dbReference type="InParanoid" id="A0A6P6Y963"/>
<dbReference type="Pfam" id="PF04727">
    <property type="entry name" value="ELMO_CED12"/>
    <property type="match status" value="1"/>
</dbReference>
<evidence type="ECO:0000259" key="1">
    <source>
        <dbReference type="PROSITE" id="PS51335"/>
    </source>
</evidence>
<keyword evidence="2" id="KW-1185">Reference proteome</keyword>
<dbReference type="InterPro" id="IPR006816">
    <property type="entry name" value="ELMO_dom"/>
</dbReference>
<dbReference type="KEGG" id="dpte:113795119"/>
<organism evidence="2 3">
    <name type="scientific">Dermatophagoides pteronyssinus</name>
    <name type="common">European house dust mite</name>
    <dbReference type="NCBI Taxonomy" id="6956"/>
    <lineage>
        <taxon>Eukaryota</taxon>
        <taxon>Metazoa</taxon>
        <taxon>Ecdysozoa</taxon>
        <taxon>Arthropoda</taxon>
        <taxon>Chelicerata</taxon>
        <taxon>Arachnida</taxon>
        <taxon>Acari</taxon>
        <taxon>Acariformes</taxon>
        <taxon>Sarcoptiformes</taxon>
        <taxon>Astigmata</taxon>
        <taxon>Psoroptidia</taxon>
        <taxon>Analgoidea</taxon>
        <taxon>Pyroglyphidae</taxon>
        <taxon>Dermatophagoidinae</taxon>
        <taxon>Dermatophagoides</taxon>
    </lineage>
</organism>
<reference evidence="3" key="1">
    <citation type="submission" date="2025-08" db="UniProtKB">
        <authorList>
            <consortium name="RefSeq"/>
        </authorList>
    </citation>
    <scope>IDENTIFICATION</scope>
    <source>
        <strain evidence="3">Airmid</strain>
    </source>
</reference>
<accession>A0A6P6Y963</accession>
<sequence>MSEEWDDIVCLPIIDISNVPNNNDVHQSIEQDSIDFINYQQLISYFYSIDLEPQNQTIIYFGKKCNFLMKILRYIIFWKNYELKPHHVAEGNRIIRIAGQSFDNRNKFHIRCLYTIFAKLTGNVISALKRFGQHWEEIGFQGSDPSTDFRGVGILGLFQLTFFVITPKVCQLSKEIYNLSLDQIQHYPFAITSMNITQIILQMLRDGSLNHFINESDSVLNIFNQFYFGTFLYFHKIWKNDKKTIMDIGFVLKDLRHYVRNNLKKILNDLVDYQTMDPDKTIDQQENFTNIININHLDVDN</sequence>
<dbReference type="OrthoDB" id="67155at2759"/>
<dbReference type="PANTHER" id="PTHR12771:SF2">
    <property type="entry name" value="ELMO DOMAIN-CONTAINING PROTEIN 3"/>
    <property type="match status" value="1"/>
</dbReference>
<dbReference type="FunCoup" id="A0A6P6Y963">
    <property type="interactions" value="724"/>
</dbReference>
<dbReference type="InterPro" id="IPR050868">
    <property type="entry name" value="ELMO_domain-containing"/>
</dbReference>
<dbReference type="Proteomes" id="UP000515146">
    <property type="component" value="Unplaced"/>
</dbReference>
<dbReference type="OMA" id="DEWNQIN"/>
<dbReference type="AlphaFoldDB" id="A0A6P6Y963"/>
<gene>
    <name evidence="3" type="primary">LOC113795119</name>
</gene>
<dbReference type="PROSITE" id="PS51335">
    <property type="entry name" value="ELMO"/>
    <property type="match status" value="1"/>
</dbReference>